<sequence length="79" mass="9074">MKKVKRSSPISSRYSLDKLESMVLRDISRLEEQLARVEGDSGNSTRLSTARTYRDMIVDRKKLLAQIQEQSNEFLGEAI</sequence>
<gene>
    <name evidence="1" type="ORF">Kalk_16995</name>
</gene>
<keyword evidence="2" id="KW-1185">Reference proteome</keyword>
<reference evidence="2" key="1">
    <citation type="submission" date="2017-08" db="EMBL/GenBank/DDBJ databases">
        <title>Direct submision.</title>
        <authorList>
            <person name="Kim S.-J."/>
            <person name="Rhee S.-K."/>
        </authorList>
    </citation>
    <scope>NUCLEOTIDE SEQUENCE [LARGE SCALE GENOMIC DNA]</scope>
    <source>
        <strain evidence="2">GI5</strain>
    </source>
</reference>
<evidence type="ECO:0000313" key="1">
    <source>
        <dbReference type="EMBL" id="AUM14019.1"/>
    </source>
</evidence>
<dbReference type="AlphaFoldDB" id="A0A2K9LNS3"/>
<proteinExistence type="predicted"/>
<dbReference type="EMBL" id="CP022684">
    <property type="protein sequence ID" value="AUM14019.1"/>
    <property type="molecule type" value="Genomic_DNA"/>
</dbReference>
<dbReference type="KEGG" id="kak:Kalk_16995"/>
<protein>
    <submittedName>
        <fullName evidence="1">Uncharacterized protein</fullName>
    </submittedName>
</protein>
<dbReference type="RefSeq" id="WP_101895394.1">
    <property type="nucleotide sequence ID" value="NZ_CP022684.1"/>
</dbReference>
<dbReference type="OrthoDB" id="9852257at2"/>
<dbReference type="Proteomes" id="UP000235116">
    <property type="component" value="Chromosome"/>
</dbReference>
<name>A0A2K9LNS3_9GAMM</name>
<organism evidence="1 2">
    <name type="scientific">Ketobacter alkanivorans</name>
    <dbReference type="NCBI Taxonomy" id="1917421"/>
    <lineage>
        <taxon>Bacteria</taxon>
        <taxon>Pseudomonadati</taxon>
        <taxon>Pseudomonadota</taxon>
        <taxon>Gammaproteobacteria</taxon>
        <taxon>Pseudomonadales</taxon>
        <taxon>Ketobacteraceae</taxon>
        <taxon>Ketobacter</taxon>
    </lineage>
</organism>
<evidence type="ECO:0000313" key="2">
    <source>
        <dbReference type="Proteomes" id="UP000235116"/>
    </source>
</evidence>
<accession>A0A2K9LNS3</accession>